<dbReference type="Pfam" id="PF13304">
    <property type="entry name" value="AAA_21"/>
    <property type="match status" value="1"/>
</dbReference>
<evidence type="ECO:0000259" key="1">
    <source>
        <dbReference type="Pfam" id="PF13304"/>
    </source>
</evidence>
<dbReference type="InterPro" id="IPR014555">
    <property type="entry name" value="RecF-like"/>
</dbReference>
<dbReference type="PANTHER" id="PTHR32182:SF25">
    <property type="entry name" value="SLR1056 PROTEIN"/>
    <property type="match status" value="1"/>
</dbReference>
<dbReference type="GO" id="GO:0005524">
    <property type="term" value="F:ATP binding"/>
    <property type="evidence" value="ECO:0007669"/>
    <property type="project" value="InterPro"/>
</dbReference>
<reference evidence="2 3" key="1">
    <citation type="submission" date="2020-06" db="EMBL/GenBank/DDBJ databases">
        <title>Methanofollis fontis sp. nov., a methanogen isolated from marine sediments near a cold seep at Four-Way Closure Ridge offshore southwestern Taiwan.</title>
        <authorList>
            <person name="Chen S.-C."/>
            <person name="Teng N.-H."/>
            <person name="Lin Y.-S."/>
            <person name="Lai M.-C."/>
            <person name="Chen H.-H."/>
            <person name="Wang C.-C."/>
        </authorList>
    </citation>
    <scope>NUCLEOTIDE SEQUENCE [LARGE SCALE GENOMIC DNA]</scope>
    <source>
        <strain evidence="2 3">DSM 2702</strain>
    </source>
</reference>
<dbReference type="InterPro" id="IPR003959">
    <property type="entry name" value="ATPase_AAA_core"/>
</dbReference>
<dbReference type="AlphaFoldDB" id="A0A7K4HLT7"/>
<name>A0A7K4HLT7_9EURY</name>
<evidence type="ECO:0000313" key="3">
    <source>
        <dbReference type="Proteomes" id="UP000570823"/>
    </source>
</evidence>
<accession>A0A7K4HLT7</accession>
<dbReference type="OrthoDB" id="25344at2157"/>
<keyword evidence="3" id="KW-1185">Reference proteome</keyword>
<evidence type="ECO:0000313" key="2">
    <source>
        <dbReference type="EMBL" id="NVO66223.1"/>
    </source>
</evidence>
<sequence length="401" mass="45649">MNEPILKELHLTNFLSFGPETEPIPLGPLNVLIGPNGSGKSNLLEAISVLRAAPRDLSAPVKEAGGVRDWLWKGAQNPTATIEAIIHNPDRPDMPIRHSFSFVEHGRRFEVTAERIENRDPYAGYQYPLYYYQNENGRIRLSERPEFKTGVCSNAGESEERHLARDWIDPEKSILSQIKDPERYPVLSYLADHYSQFRLYREWTFGRYTPPRQLQKADLPTGYLLETCENLPLVLNSLRPHAKQEILEALNYLFPEIDDFNIQIEGGWVQLYLEEGAFSIPATRLSDGTLRYLCLIAILCHPNPPPLVCIEEPELGLHPDVLPHLADLLIAASERCQLIVTTHSDILVDALTGTPESIVVCEKSDGRTRVRRLNRDDLAAWLERYRLGELWLKGEIGGTRW</sequence>
<gene>
    <name evidence="2" type="ORF">HWN36_02605</name>
</gene>
<dbReference type="Proteomes" id="UP000570823">
    <property type="component" value="Unassembled WGS sequence"/>
</dbReference>
<dbReference type="PIRSF" id="PIRSF029347">
    <property type="entry name" value="RecF"/>
    <property type="match status" value="1"/>
</dbReference>
<organism evidence="2 3">
    <name type="scientific">Methanofollis tationis</name>
    <dbReference type="NCBI Taxonomy" id="81417"/>
    <lineage>
        <taxon>Archaea</taxon>
        <taxon>Methanobacteriati</taxon>
        <taxon>Methanobacteriota</taxon>
        <taxon>Stenosarchaea group</taxon>
        <taxon>Methanomicrobia</taxon>
        <taxon>Methanomicrobiales</taxon>
        <taxon>Methanomicrobiaceae</taxon>
        <taxon>Methanofollis</taxon>
    </lineage>
</organism>
<dbReference type="GO" id="GO:0016887">
    <property type="term" value="F:ATP hydrolysis activity"/>
    <property type="evidence" value="ECO:0007669"/>
    <property type="project" value="InterPro"/>
</dbReference>
<dbReference type="SUPFAM" id="SSF52540">
    <property type="entry name" value="P-loop containing nucleoside triphosphate hydrolases"/>
    <property type="match status" value="1"/>
</dbReference>
<dbReference type="Gene3D" id="3.40.50.300">
    <property type="entry name" value="P-loop containing nucleotide triphosphate hydrolases"/>
    <property type="match status" value="1"/>
</dbReference>
<proteinExistence type="predicted"/>
<dbReference type="GO" id="GO:0000731">
    <property type="term" value="P:DNA synthesis involved in DNA repair"/>
    <property type="evidence" value="ECO:0007669"/>
    <property type="project" value="TreeGrafter"/>
</dbReference>
<dbReference type="PANTHER" id="PTHR32182">
    <property type="entry name" value="DNA REPLICATION AND REPAIR PROTEIN RECF"/>
    <property type="match status" value="1"/>
</dbReference>
<comment type="caution">
    <text evidence="2">The sequence shown here is derived from an EMBL/GenBank/DDBJ whole genome shotgun (WGS) entry which is preliminary data.</text>
</comment>
<protein>
    <submittedName>
        <fullName evidence="2">AAA family ATPase</fullName>
    </submittedName>
</protein>
<dbReference type="InterPro" id="IPR027417">
    <property type="entry name" value="P-loop_NTPase"/>
</dbReference>
<dbReference type="GO" id="GO:0006302">
    <property type="term" value="P:double-strand break repair"/>
    <property type="evidence" value="ECO:0007669"/>
    <property type="project" value="TreeGrafter"/>
</dbReference>
<dbReference type="EMBL" id="JABXWR010000001">
    <property type="protein sequence ID" value="NVO66223.1"/>
    <property type="molecule type" value="Genomic_DNA"/>
</dbReference>
<feature type="domain" description="ATPase AAA-type core" evidence="1">
    <location>
        <begin position="29"/>
        <end position="349"/>
    </location>
</feature>